<dbReference type="EMBL" id="JACICA010000020">
    <property type="protein sequence ID" value="MBB3703671.1"/>
    <property type="molecule type" value="Genomic_DNA"/>
</dbReference>
<dbReference type="AlphaFoldDB" id="A0A7W5ULR7"/>
<dbReference type="RefSeq" id="WP_221189673.1">
    <property type="nucleotide sequence ID" value="NZ_JACICA010000020.1"/>
</dbReference>
<feature type="non-terminal residue" evidence="1">
    <location>
        <position position="1"/>
    </location>
</feature>
<reference evidence="1 2" key="1">
    <citation type="submission" date="2020-08" db="EMBL/GenBank/DDBJ databases">
        <title>Genomic Encyclopedia of Type Strains, Phase IV (KMG-IV): sequencing the most valuable type-strain genomes for metagenomic binning, comparative biology and taxonomic classification.</title>
        <authorList>
            <person name="Goeker M."/>
        </authorList>
    </citation>
    <scope>NUCLEOTIDE SEQUENCE [LARGE SCALE GENOMIC DNA]</scope>
    <source>
        <strain evidence="1 2">DSM 22548</strain>
    </source>
</reference>
<name>A0A7W5ULR7_9BACT</name>
<proteinExistence type="predicted"/>
<protein>
    <submittedName>
        <fullName evidence="1">Uncharacterized protein</fullName>
    </submittedName>
</protein>
<accession>A0A7W5ULR7</accession>
<evidence type="ECO:0000313" key="2">
    <source>
        <dbReference type="Proteomes" id="UP000541425"/>
    </source>
</evidence>
<organism evidence="1 2">
    <name type="scientific">Alloprevotella rava</name>
    <dbReference type="NCBI Taxonomy" id="671218"/>
    <lineage>
        <taxon>Bacteria</taxon>
        <taxon>Pseudomonadati</taxon>
        <taxon>Bacteroidota</taxon>
        <taxon>Bacteroidia</taxon>
        <taxon>Bacteroidales</taxon>
        <taxon>Prevotellaceae</taxon>
        <taxon>Alloprevotella</taxon>
    </lineage>
</organism>
<comment type="caution">
    <text evidence="1">The sequence shown here is derived from an EMBL/GenBank/DDBJ whole genome shotgun (WGS) entry which is preliminary data.</text>
</comment>
<evidence type="ECO:0000313" key="1">
    <source>
        <dbReference type="EMBL" id="MBB3703671.1"/>
    </source>
</evidence>
<sequence>TMTTSAKLNFRSCQPKDFLTNRTVNLFQYRARLIVNILIAFENTIRMLADRIKLSTDALIVFFERNKSLGKIKTLGLSIPWYGIPLEKHFEW</sequence>
<gene>
    <name evidence="1" type="ORF">FHS60_002167</name>
</gene>
<dbReference type="Proteomes" id="UP000541425">
    <property type="component" value="Unassembled WGS sequence"/>
</dbReference>